<organism evidence="1 2">
    <name type="scientific">Shouchella clausii</name>
    <name type="common">Alkalihalobacillus clausii</name>
    <dbReference type="NCBI Taxonomy" id="79880"/>
    <lineage>
        <taxon>Bacteria</taxon>
        <taxon>Bacillati</taxon>
        <taxon>Bacillota</taxon>
        <taxon>Bacilli</taxon>
        <taxon>Bacillales</taxon>
        <taxon>Bacillaceae</taxon>
        <taxon>Shouchella</taxon>
    </lineage>
</organism>
<comment type="caution">
    <text evidence="1">The sequence shown here is derived from an EMBL/GenBank/DDBJ whole genome shotgun (WGS) entry which is preliminary data.</text>
</comment>
<accession>A0A268QU87</accession>
<name>A0A268QU87_SHOCL</name>
<reference evidence="1 2" key="1">
    <citation type="submission" date="2017-07" db="EMBL/GenBank/DDBJ databases">
        <title>Isolation and whole genome analysis of endospore-forming bacteria from heroin.</title>
        <authorList>
            <person name="Kalinowski J."/>
            <person name="Ahrens B."/>
            <person name="Al-Dilaimi A."/>
            <person name="Winkler A."/>
            <person name="Wibberg D."/>
            <person name="Schleenbecker U."/>
            <person name="Ruckert C."/>
            <person name="Wolfel R."/>
            <person name="Grass G."/>
        </authorList>
    </citation>
    <scope>NUCLEOTIDE SEQUENCE [LARGE SCALE GENOMIC DNA]</scope>
    <source>
        <strain evidence="1 2">7523-2</strain>
    </source>
</reference>
<dbReference type="RefSeq" id="WP_143118229.1">
    <property type="nucleotide sequence ID" value="NZ_NPBS01001063.1"/>
</dbReference>
<gene>
    <name evidence="1" type="ORF">CHH61_26735</name>
</gene>
<dbReference type="Proteomes" id="UP000216133">
    <property type="component" value="Unassembled WGS sequence"/>
</dbReference>
<dbReference type="AlphaFoldDB" id="A0A268QU87"/>
<sequence>PLNAMPVYGTIASQFNDLGTNTLFARLLELINETANKKWQTSLPVADDVEKQNVIIPPERRYYLREI</sequence>
<feature type="non-terminal residue" evidence="1">
    <location>
        <position position="67"/>
    </location>
</feature>
<proteinExistence type="predicted"/>
<evidence type="ECO:0000313" key="2">
    <source>
        <dbReference type="Proteomes" id="UP000216133"/>
    </source>
</evidence>
<feature type="non-terminal residue" evidence="1">
    <location>
        <position position="1"/>
    </location>
</feature>
<protein>
    <submittedName>
        <fullName evidence="1">Uncharacterized protein</fullName>
    </submittedName>
</protein>
<dbReference type="EMBL" id="NPBS01001063">
    <property type="protein sequence ID" value="PAF11545.1"/>
    <property type="molecule type" value="Genomic_DNA"/>
</dbReference>
<evidence type="ECO:0000313" key="1">
    <source>
        <dbReference type="EMBL" id="PAF11545.1"/>
    </source>
</evidence>